<evidence type="ECO:0000259" key="1">
    <source>
        <dbReference type="Pfam" id="PF13228"/>
    </source>
</evidence>
<dbReference type="Proteomes" id="UP000198582">
    <property type="component" value="Unassembled WGS sequence"/>
</dbReference>
<dbReference type="STRING" id="394193.SAMN04489732_106138"/>
<evidence type="ECO:0000313" key="2">
    <source>
        <dbReference type="EMBL" id="SEP33517.1"/>
    </source>
</evidence>
<dbReference type="InterPro" id="IPR025117">
    <property type="entry name" value="DUF4037"/>
</dbReference>
<proteinExistence type="predicted"/>
<accession>A0A1H8X1G4</accession>
<dbReference type="Pfam" id="PF13228">
    <property type="entry name" value="DUF4037"/>
    <property type="match status" value="1"/>
</dbReference>
<dbReference type="AlphaFoldDB" id="A0A1H8X1G4"/>
<reference evidence="3" key="1">
    <citation type="submission" date="2016-10" db="EMBL/GenBank/DDBJ databases">
        <authorList>
            <person name="Varghese N."/>
            <person name="Submissions S."/>
        </authorList>
    </citation>
    <scope>NUCLEOTIDE SEQUENCE [LARGE SCALE GENOMIC DNA]</scope>
    <source>
        <strain evidence="3">DSM 44993</strain>
    </source>
</reference>
<keyword evidence="3" id="KW-1185">Reference proteome</keyword>
<sequence>MWSRWGSRIGRLGAVDTVDFVPGLELSRRFYAEAVRPLLDRHRPGLVHSAALIGPGSEVLGFDSARSADHDWGPRLLLFPQEPEPALDELLARELPREFLGYSTHFADNEGDPTRRMAPADGPLRHGVVVADLGGWLSGRLGFDPLHGVTRADWLATPTQALAEVTGGAVFHDGLARLGSVRRRLGWYPDDVWREVLSGQWRRIAQEEAFVGRCGEAGDELGSAVVAARLVRDLMRLCLLMARQYPPYSKWLGSAFARLPGARELTPALTGALAAKTWLEREEFLVSAYETVAVQHNDLGLTEPLDPRVRGFHSRPFRVPAAGRFADALAPGSVGAVDQWVDSTDVLGRPARTRAVSAALTAEGP</sequence>
<gene>
    <name evidence="2" type="ORF">SAMN04489732_106138</name>
</gene>
<dbReference type="EMBL" id="FOEF01000006">
    <property type="protein sequence ID" value="SEP33517.1"/>
    <property type="molecule type" value="Genomic_DNA"/>
</dbReference>
<protein>
    <recommendedName>
        <fullName evidence="1">DUF4037 domain-containing protein</fullName>
    </recommendedName>
</protein>
<evidence type="ECO:0000313" key="3">
    <source>
        <dbReference type="Proteomes" id="UP000198582"/>
    </source>
</evidence>
<feature type="domain" description="DUF4037" evidence="1">
    <location>
        <begin position="154"/>
        <end position="252"/>
    </location>
</feature>
<organism evidence="2 3">
    <name type="scientific">Amycolatopsis saalfeldensis</name>
    <dbReference type="NCBI Taxonomy" id="394193"/>
    <lineage>
        <taxon>Bacteria</taxon>
        <taxon>Bacillati</taxon>
        <taxon>Actinomycetota</taxon>
        <taxon>Actinomycetes</taxon>
        <taxon>Pseudonocardiales</taxon>
        <taxon>Pseudonocardiaceae</taxon>
        <taxon>Amycolatopsis</taxon>
    </lineage>
</organism>
<name>A0A1H8X1G4_9PSEU</name>